<evidence type="ECO:0000313" key="2">
    <source>
        <dbReference type="Proteomes" id="UP000204235"/>
    </source>
</evidence>
<proteinExistence type="predicted"/>
<keyword evidence="2" id="KW-1185">Reference proteome</keyword>
<dbReference type="RefSeq" id="YP_009010157.1">
    <property type="nucleotide sequence ID" value="NC_023610.1"/>
</dbReference>
<name>W8CZM3_9CAUD</name>
<dbReference type="Proteomes" id="UP000204235">
    <property type="component" value="Segment"/>
</dbReference>
<accession>W8CZM3</accession>
<evidence type="ECO:0000313" key="1">
    <source>
        <dbReference type="EMBL" id="AGX01826.1"/>
    </source>
</evidence>
<protein>
    <submittedName>
        <fullName evidence="1">Uncharacterized protein</fullName>
    </submittedName>
</protein>
<sequence>MSASARATQFLQSVQSIISSGLESDYEKAQRIARLASENYSAEIEPLKQVAVEGNHCVNLAPDRIYRLSHYVDDGYVVTHAKLVGVLFNNGQHWVPPHDMAVLLDDNFLKKQEVEVEVPGVHGMIRVNGSQRGNAAVNLRYTPHDPNMRVGVDQYQLRLFYVKSPTISVSNL</sequence>
<dbReference type="EMBL" id="KF623294">
    <property type="protein sequence ID" value="AGX01826.1"/>
    <property type="molecule type" value="Genomic_DNA"/>
</dbReference>
<dbReference type="KEGG" id="vg:18501003"/>
<reference evidence="1 2" key="1">
    <citation type="journal article" date="2014" name="FEMS Microbiol. Lett.">
        <title>The genome of the Erwinia amylovora phage PhiEaH1 reveals greater diversity and broadens the applicability of phages for the treatment of fire blight.</title>
        <authorList>
            <person name="Meczker K."/>
            <person name="Domotor D."/>
            <person name="Vass J."/>
            <person name="Rakhely G."/>
            <person name="Schneider G."/>
            <person name="Kovacs T."/>
        </authorList>
    </citation>
    <scope>NUCLEOTIDE SEQUENCE [LARGE SCALE GENOMIC DNA]</scope>
</reference>
<dbReference type="GeneID" id="18501003"/>
<organism evidence="1 2">
    <name type="scientific">Erwinia phage PhiEaH1</name>
    <dbReference type="NCBI Taxonomy" id="1401669"/>
    <lineage>
        <taxon>Viruses</taxon>
        <taxon>Duplodnaviria</taxon>
        <taxon>Heunggongvirae</taxon>
        <taxon>Uroviricota</taxon>
        <taxon>Caudoviricetes</taxon>
        <taxon>Chimalliviridae</taxon>
        <taxon>Iapetusvirus</taxon>
        <taxon>Iapetusvirus EaH1</taxon>
    </lineage>
</organism>